<keyword evidence="5 11" id="KW-0949">S-adenosyl-L-methionine</keyword>
<dbReference type="PROSITE" id="PS01131">
    <property type="entry name" value="RRNA_A_DIMETH"/>
    <property type="match status" value="1"/>
</dbReference>
<accession>F4PRW5</accession>
<keyword evidence="8" id="KW-0805">Transcription regulation</keyword>
<evidence type="ECO:0000256" key="7">
    <source>
        <dbReference type="ARBA" id="ARBA00022946"/>
    </source>
</evidence>
<dbReference type="FunFam" id="3.40.50.150:FF:000109">
    <property type="entry name" value="rRNA adenine N(6)-methyltransferase"/>
    <property type="match status" value="1"/>
</dbReference>
<proteinExistence type="inferred from homology"/>
<feature type="binding site" evidence="11">
    <location>
        <position position="133"/>
    </location>
    <ligand>
        <name>S-adenosyl-L-methionine</name>
        <dbReference type="ChEBI" id="CHEBI:59789"/>
    </ligand>
</feature>
<dbReference type="STRING" id="1054147.F4PRW5"/>
<evidence type="ECO:0000313" key="16">
    <source>
        <dbReference type="EMBL" id="EGG21401.1"/>
    </source>
</evidence>
<comment type="similarity">
    <text evidence="11 12">Belongs to the class I-like SAM-binding methyltransferase superfamily. rRNA adenine N(6)-methyltransferase family.</text>
</comment>
<keyword evidence="10" id="KW-0804">Transcription</keyword>
<keyword evidence="17" id="KW-1185">Reference proteome</keyword>
<dbReference type="GO" id="GO:0006391">
    <property type="term" value="P:transcription initiation at mitochondrial promoter"/>
    <property type="evidence" value="ECO:0007669"/>
    <property type="project" value="TreeGrafter"/>
</dbReference>
<dbReference type="Gene3D" id="1.10.8.100">
    <property type="entry name" value="Ribosomal RNA adenine dimethylase-like, domain 2"/>
    <property type="match status" value="1"/>
</dbReference>
<dbReference type="RefSeq" id="XP_004359251.1">
    <property type="nucleotide sequence ID" value="XM_004359194.1"/>
</dbReference>
<evidence type="ECO:0000256" key="6">
    <source>
        <dbReference type="ARBA" id="ARBA00022884"/>
    </source>
</evidence>
<dbReference type="OMA" id="RVPMYLM"/>
<dbReference type="InterPro" id="IPR001737">
    <property type="entry name" value="KsgA/Erm"/>
</dbReference>
<dbReference type="GO" id="GO:0000179">
    <property type="term" value="F:rRNA (adenine-N6,N6-)-dimethyltransferase activity"/>
    <property type="evidence" value="ECO:0007669"/>
    <property type="project" value="UniProtKB-UniRule"/>
</dbReference>
<evidence type="ECO:0000256" key="13">
    <source>
        <dbReference type="SAM" id="Coils"/>
    </source>
</evidence>
<dbReference type="PROSITE" id="PS51689">
    <property type="entry name" value="SAM_RNA_A_N6_MT"/>
    <property type="match status" value="1"/>
</dbReference>
<dbReference type="GO" id="GO:0003723">
    <property type="term" value="F:RNA binding"/>
    <property type="evidence" value="ECO:0007669"/>
    <property type="project" value="UniProtKB-UniRule"/>
</dbReference>
<dbReference type="InterPro" id="IPR020596">
    <property type="entry name" value="rRNA_Ade_Mease_Trfase_CS"/>
</dbReference>
<sequence length="470" mass="54247">MKLPIMPKIQDLIRMYGLSAKQQLSQNFLLDLNITDKICREAGGFKDCTVIEVGAGPGGLTRSLLTAGAKKVIAVEMDRRFIPALRMLEEASEGRLSVVMGDMMKVDEGELLRHFQAEKMPWEEKSKVKIVGNLPFNVGTHLMLKWVRQIKPREGLYAYGRVPMVLMFQKELAERIIAPVDSHNYGRLAVMVGQECHSKIIYDLPGKVFVPPPKVDASVIHIEPLVEPIGQVDSKEHLEFICRSLFNHRRKTISNALKPMGKGSEGLLGDIDPSRRPQSLTFKEFADITNRYTAWPDKKQMDYSEFTNDAGAIREATKKEKRSQKKQQRIDELQKEREQFEKLDKKEQQKYLHQLDVESQPGYQLGEKLKLQEEMDGLDDMSTREMETLHRNLTTSVLTDQTLQKDLDKIFNQQNLENQEDEENDKDDDESEEIKDDESEDEDEEDEDDDKDFEDYEDFEEDEDTIVKKK</sequence>
<dbReference type="Pfam" id="PF00398">
    <property type="entry name" value="RrnaAD"/>
    <property type="match status" value="1"/>
</dbReference>
<dbReference type="InterPro" id="IPR020598">
    <property type="entry name" value="rRNA_Ade_methylase_Trfase_N"/>
</dbReference>
<dbReference type="PANTHER" id="PTHR11727">
    <property type="entry name" value="DIMETHYLADENOSINE TRANSFERASE"/>
    <property type="match status" value="1"/>
</dbReference>
<keyword evidence="7" id="KW-0809">Transit peptide</keyword>
<dbReference type="SMART" id="SM00650">
    <property type="entry name" value="rADc"/>
    <property type="match status" value="1"/>
</dbReference>
<dbReference type="CDD" id="cd02440">
    <property type="entry name" value="AdoMet_MTases"/>
    <property type="match status" value="1"/>
</dbReference>
<dbReference type="KEGG" id="dfa:DFA_01283"/>
<keyword evidence="6 11" id="KW-0694">RNA-binding</keyword>
<dbReference type="GO" id="GO:0034246">
    <property type="term" value="F:mitochondrial transcription factor activity"/>
    <property type="evidence" value="ECO:0007669"/>
    <property type="project" value="TreeGrafter"/>
</dbReference>
<dbReference type="SUPFAM" id="SSF53335">
    <property type="entry name" value="S-adenosyl-L-methionine-dependent methyltransferases"/>
    <property type="match status" value="1"/>
</dbReference>
<dbReference type="NCBIfam" id="TIGR00755">
    <property type="entry name" value="ksgA"/>
    <property type="match status" value="1"/>
</dbReference>
<feature type="domain" description="Ribosomal RNA adenine methylase transferase N-terminal" evidence="15">
    <location>
        <begin position="34"/>
        <end position="226"/>
    </location>
</feature>
<keyword evidence="3 11" id="KW-0489">Methyltransferase</keyword>
<evidence type="ECO:0000256" key="1">
    <source>
        <dbReference type="ARBA" id="ARBA00004173"/>
    </source>
</evidence>
<dbReference type="InterPro" id="IPR011530">
    <property type="entry name" value="rRNA_adenine_dimethylase"/>
</dbReference>
<feature type="compositionally biased region" description="Acidic residues" evidence="14">
    <location>
        <begin position="418"/>
        <end position="464"/>
    </location>
</feature>
<feature type="binding site" evidence="11">
    <location>
        <position position="102"/>
    </location>
    <ligand>
        <name>S-adenosyl-L-methionine</name>
        <dbReference type="ChEBI" id="CHEBI:59789"/>
    </ligand>
</feature>
<evidence type="ECO:0000256" key="14">
    <source>
        <dbReference type="SAM" id="MobiDB-lite"/>
    </source>
</evidence>
<dbReference type="EMBL" id="GL883010">
    <property type="protein sequence ID" value="EGG21401.1"/>
    <property type="molecule type" value="Genomic_DNA"/>
</dbReference>
<evidence type="ECO:0000313" key="17">
    <source>
        <dbReference type="Proteomes" id="UP000007797"/>
    </source>
</evidence>
<dbReference type="EC" id="2.1.1.-" evidence="12"/>
<dbReference type="AlphaFoldDB" id="F4PRW5"/>
<evidence type="ECO:0000256" key="8">
    <source>
        <dbReference type="ARBA" id="ARBA00023015"/>
    </source>
</evidence>
<evidence type="ECO:0000256" key="10">
    <source>
        <dbReference type="ARBA" id="ARBA00023163"/>
    </source>
</evidence>
<dbReference type="PANTHER" id="PTHR11727:SF17">
    <property type="entry name" value="DIMETHYLADENOSINE TRANSFERASE 1, MITOCHONDRIAL"/>
    <property type="match status" value="1"/>
</dbReference>
<evidence type="ECO:0000256" key="3">
    <source>
        <dbReference type="ARBA" id="ARBA00022603"/>
    </source>
</evidence>
<dbReference type="InterPro" id="IPR029063">
    <property type="entry name" value="SAM-dependent_MTases_sf"/>
</dbReference>
<dbReference type="OrthoDB" id="16079at2759"/>
<keyword evidence="13" id="KW-0175">Coiled coil</keyword>
<dbReference type="GeneID" id="14874123"/>
<feature type="binding site" evidence="11">
    <location>
        <position position="29"/>
    </location>
    <ligand>
        <name>S-adenosyl-L-methionine</name>
        <dbReference type="ChEBI" id="CHEBI:59789"/>
    </ligand>
</feature>
<evidence type="ECO:0000256" key="9">
    <source>
        <dbReference type="ARBA" id="ARBA00023128"/>
    </source>
</evidence>
<dbReference type="InterPro" id="IPR023165">
    <property type="entry name" value="rRNA_Ade_diMease-like_C"/>
</dbReference>
<reference evidence="17" key="1">
    <citation type="journal article" date="2011" name="Genome Res.">
        <title>Phylogeny-wide analysis of social amoeba genomes highlights ancient origins for complex intercellular communication.</title>
        <authorList>
            <person name="Heidel A.J."/>
            <person name="Lawal H.M."/>
            <person name="Felder M."/>
            <person name="Schilde C."/>
            <person name="Helps N.R."/>
            <person name="Tunggal B."/>
            <person name="Rivero F."/>
            <person name="John U."/>
            <person name="Schleicher M."/>
            <person name="Eichinger L."/>
            <person name="Platzer M."/>
            <person name="Noegel A.A."/>
            <person name="Schaap P."/>
            <person name="Gloeckner G."/>
        </authorList>
    </citation>
    <scope>NUCLEOTIDE SEQUENCE [LARGE SCALE GENOMIC DNA]</scope>
    <source>
        <strain evidence="17">SH3</strain>
    </source>
</reference>
<organism evidence="16 17">
    <name type="scientific">Cavenderia fasciculata</name>
    <name type="common">Slime mold</name>
    <name type="synonym">Dictyostelium fasciculatum</name>
    <dbReference type="NCBI Taxonomy" id="261658"/>
    <lineage>
        <taxon>Eukaryota</taxon>
        <taxon>Amoebozoa</taxon>
        <taxon>Evosea</taxon>
        <taxon>Eumycetozoa</taxon>
        <taxon>Dictyostelia</taxon>
        <taxon>Acytosteliales</taxon>
        <taxon>Cavenderiaceae</taxon>
        <taxon>Cavenderia</taxon>
    </lineage>
</organism>
<feature type="coiled-coil region" evidence="13">
    <location>
        <begin position="316"/>
        <end position="350"/>
    </location>
</feature>
<keyword evidence="4 11" id="KW-0808">Transferase</keyword>
<evidence type="ECO:0000256" key="11">
    <source>
        <dbReference type="PROSITE-ProRule" id="PRU01026"/>
    </source>
</evidence>
<dbReference type="GO" id="GO:0005759">
    <property type="term" value="C:mitochondrial matrix"/>
    <property type="evidence" value="ECO:0007669"/>
    <property type="project" value="TreeGrafter"/>
</dbReference>
<evidence type="ECO:0000256" key="5">
    <source>
        <dbReference type="ARBA" id="ARBA00022691"/>
    </source>
</evidence>
<feature type="binding site" evidence="11">
    <location>
        <position position="54"/>
    </location>
    <ligand>
        <name>S-adenosyl-L-methionine</name>
        <dbReference type="ChEBI" id="CHEBI:59789"/>
    </ligand>
</feature>
<feature type="binding site" evidence="11">
    <location>
        <position position="76"/>
    </location>
    <ligand>
        <name>S-adenosyl-L-methionine</name>
        <dbReference type="ChEBI" id="CHEBI:59789"/>
    </ligand>
</feature>
<gene>
    <name evidence="16" type="ORF">DFA_01283</name>
</gene>
<evidence type="ECO:0000256" key="2">
    <source>
        <dbReference type="ARBA" id="ARBA00022552"/>
    </source>
</evidence>
<feature type="binding site" evidence="11">
    <location>
        <position position="27"/>
    </location>
    <ligand>
        <name>S-adenosyl-L-methionine</name>
        <dbReference type="ChEBI" id="CHEBI:59789"/>
    </ligand>
</feature>
<feature type="region of interest" description="Disordered" evidence="14">
    <location>
        <begin position="409"/>
        <end position="470"/>
    </location>
</feature>
<protein>
    <recommendedName>
        <fullName evidence="12">rRNA adenine N(6)-methyltransferase</fullName>
        <ecNumber evidence="12">2.1.1.-</ecNumber>
    </recommendedName>
</protein>
<comment type="subcellular location">
    <subcellularLocation>
        <location evidence="1">Mitochondrion</location>
    </subcellularLocation>
</comment>
<keyword evidence="2 12" id="KW-0698">rRNA processing</keyword>
<evidence type="ECO:0000256" key="12">
    <source>
        <dbReference type="RuleBase" id="RU362106"/>
    </source>
</evidence>
<dbReference type="Proteomes" id="UP000007797">
    <property type="component" value="Unassembled WGS sequence"/>
</dbReference>
<keyword evidence="9" id="KW-0496">Mitochondrion</keyword>
<evidence type="ECO:0000256" key="4">
    <source>
        <dbReference type="ARBA" id="ARBA00022679"/>
    </source>
</evidence>
<evidence type="ECO:0000259" key="15">
    <source>
        <dbReference type="SMART" id="SM00650"/>
    </source>
</evidence>
<dbReference type="Gene3D" id="3.40.50.150">
    <property type="entry name" value="Vaccinia Virus protein VP39"/>
    <property type="match status" value="1"/>
</dbReference>
<name>F4PRW5_CACFS</name>